<protein>
    <submittedName>
        <fullName evidence="7">6369_t:CDS:1</fullName>
    </submittedName>
</protein>
<reference evidence="7" key="1">
    <citation type="submission" date="2021-06" db="EMBL/GenBank/DDBJ databases">
        <authorList>
            <person name="Kallberg Y."/>
            <person name="Tangrot J."/>
            <person name="Rosling A."/>
        </authorList>
    </citation>
    <scope>NUCLEOTIDE SEQUENCE</scope>
    <source>
        <strain evidence="7">IN212</strain>
    </source>
</reference>
<accession>A0A9N9FBP7</accession>
<keyword evidence="8" id="KW-1185">Reference proteome</keyword>
<feature type="non-terminal residue" evidence="7">
    <location>
        <position position="244"/>
    </location>
</feature>
<dbReference type="AlphaFoldDB" id="A0A9N9FBP7"/>
<dbReference type="SUPFAM" id="SSF48264">
    <property type="entry name" value="Cytochrome P450"/>
    <property type="match status" value="1"/>
</dbReference>
<sequence>IPGLRQLAFKKIDRLNNLFEEIIKEKRKSVAAGRSNGDLLELMLNACEDQDNQMLSDAELRDVQEKARKEVLEILGDNLTPSIEQHTSLKYLNMVIRENLRLYPPAGGLPLRALTEDLKYKNFLLPAGTPISLFIYGIHHSTKLWENPEEFLPERFETEHDNYSWIAFGNNFSLIEQRIVLCLGEKIKYLLPIHRLFGGYLTKSIDSDISPLKARFNSNTSSFTPWNSLTNDLSFENTLVQWIH</sequence>
<gene>
    <name evidence="7" type="ORF">RFULGI_LOCUS3430</name>
</gene>
<dbReference type="GO" id="GO:0004497">
    <property type="term" value="F:monooxygenase activity"/>
    <property type="evidence" value="ECO:0007669"/>
    <property type="project" value="UniProtKB-KW"/>
</dbReference>
<keyword evidence="4" id="KW-0560">Oxidoreductase</keyword>
<dbReference type="GO" id="GO:0020037">
    <property type="term" value="F:heme binding"/>
    <property type="evidence" value="ECO:0007669"/>
    <property type="project" value="InterPro"/>
</dbReference>
<dbReference type="OrthoDB" id="1470350at2759"/>
<keyword evidence="3" id="KW-0479">Metal-binding</keyword>
<keyword evidence="2" id="KW-0349">Heme</keyword>
<dbReference type="InterPro" id="IPR001128">
    <property type="entry name" value="Cyt_P450"/>
</dbReference>
<evidence type="ECO:0000256" key="1">
    <source>
        <dbReference type="ARBA" id="ARBA00010617"/>
    </source>
</evidence>
<proteinExistence type="inferred from homology"/>
<dbReference type="PANTHER" id="PTHR24291">
    <property type="entry name" value="CYTOCHROME P450 FAMILY 4"/>
    <property type="match status" value="1"/>
</dbReference>
<dbReference type="GO" id="GO:0005506">
    <property type="term" value="F:iron ion binding"/>
    <property type="evidence" value="ECO:0007669"/>
    <property type="project" value="InterPro"/>
</dbReference>
<evidence type="ECO:0000256" key="6">
    <source>
        <dbReference type="ARBA" id="ARBA00023033"/>
    </source>
</evidence>
<dbReference type="GO" id="GO:0016705">
    <property type="term" value="F:oxidoreductase activity, acting on paired donors, with incorporation or reduction of molecular oxygen"/>
    <property type="evidence" value="ECO:0007669"/>
    <property type="project" value="InterPro"/>
</dbReference>
<evidence type="ECO:0000256" key="3">
    <source>
        <dbReference type="ARBA" id="ARBA00022723"/>
    </source>
</evidence>
<organism evidence="7 8">
    <name type="scientific">Racocetra fulgida</name>
    <dbReference type="NCBI Taxonomy" id="60492"/>
    <lineage>
        <taxon>Eukaryota</taxon>
        <taxon>Fungi</taxon>
        <taxon>Fungi incertae sedis</taxon>
        <taxon>Mucoromycota</taxon>
        <taxon>Glomeromycotina</taxon>
        <taxon>Glomeromycetes</taxon>
        <taxon>Diversisporales</taxon>
        <taxon>Gigasporaceae</taxon>
        <taxon>Racocetra</taxon>
    </lineage>
</organism>
<name>A0A9N9FBP7_9GLOM</name>
<dbReference type="Proteomes" id="UP000789396">
    <property type="component" value="Unassembled WGS sequence"/>
</dbReference>
<dbReference type="Gene3D" id="1.10.630.10">
    <property type="entry name" value="Cytochrome P450"/>
    <property type="match status" value="1"/>
</dbReference>
<keyword evidence="6" id="KW-0503">Monooxygenase</keyword>
<evidence type="ECO:0000256" key="5">
    <source>
        <dbReference type="ARBA" id="ARBA00023004"/>
    </source>
</evidence>
<evidence type="ECO:0000313" key="7">
    <source>
        <dbReference type="EMBL" id="CAG8522748.1"/>
    </source>
</evidence>
<evidence type="ECO:0000313" key="8">
    <source>
        <dbReference type="Proteomes" id="UP000789396"/>
    </source>
</evidence>
<comment type="caution">
    <text evidence="7">The sequence shown here is derived from an EMBL/GenBank/DDBJ whole genome shotgun (WGS) entry which is preliminary data.</text>
</comment>
<keyword evidence="5" id="KW-0408">Iron</keyword>
<dbReference type="PANTHER" id="PTHR24291:SF50">
    <property type="entry name" value="BIFUNCTIONAL ALBAFLAVENONE MONOOXYGENASE_TERPENE SYNTHASE"/>
    <property type="match status" value="1"/>
</dbReference>
<dbReference type="Pfam" id="PF00067">
    <property type="entry name" value="p450"/>
    <property type="match status" value="1"/>
</dbReference>
<dbReference type="InterPro" id="IPR036396">
    <property type="entry name" value="Cyt_P450_sf"/>
</dbReference>
<dbReference type="EMBL" id="CAJVPZ010002992">
    <property type="protein sequence ID" value="CAG8522748.1"/>
    <property type="molecule type" value="Genomic_DNA"/>
</dbReference>
<comment type="similarity">
    <text evidence="1">Belongs to the cytochrome P450 family.</text>
</comment>
<dbReference type="InterPro" id="IPR050196">
    <property type="entry name" value="Cytochrome_P450_Monoox"/>
</dbReference>
<evidence type="ECO:0000256" key="2">
    <source>
        <dbReference type="ARBA" id="ARBA00022617"/>
    </source>
</evidence>
<evidence type="ECO:0000256" key="4">
    <source>
        <dbReference type="ARBA" id="ARBA00023002"/>
    </source>
</evidence>